<dbReference type="EMBL" id="JBDPZD010000006">
    <property type="protein sequence ID" value="MEO3693248.1"/>
    <property type="molecule type" value="Genomic_DNA"/>
</dbReference>
<dbReference type="Pfam" id="PF00156">
    <property type="entry name" value="Pribosyltran"/>
    <property type="match status" value="1"/>
</dbReference>
<evidence type="ECO:0000313" key="3">
    <source>
        <dbReference type="EMBL" id="MEO3693248.1"/>
    </source>
</evidence>
<keyword evidence="3" id="KW-0808">Transferase</keyword>
<accession>A0ABV0G685</accession>
<dbReference type="Gene3D" id="3.40.50.2020">
    <property type="match status" value="1"/>
</dbReference>
<evidence type="ECO:0000259" key="2">
    <source>
        <dbReference type="Pfam" id="PF00156"/>
    </source>
</evidence>
<dbReference type="InterPro" id="IPR029057">
    <property type="entry name" value="PRTase-like"/>
</dbReference>
<dbReference type="InterPro" id="IPR051910">
    <property type="entry name" value="ComF/GntX_DNA_util-trans"/>
</dbReference>
<comment type="caution">
    <text evidence="3">The sequence shown here is derived from an EMBL/GenBank/DDBJ whole genome shotgun (WGS) entry which is preliminary data.</text>
</comment>
<feature type="domain" description="Phosphoribosyltransferase" evidence="2">
    <location>
        <begin position="200"/>
        <end position="251"/>
    </location>
</feature>
<name>A0ABV0G685_9BURK</name>
<evidence type="ECO:0000313" key="4">
    <source>
        <dbReference type="Proteomes" id="UP001495147"/>
    </source>
</evidence>
<dbReference type="RefSeq" id="WP_347706062.1">
    <property type="nucleotide sequence ID" value="NZ_JBDPZD010000006.1"/>
</dbReference>
<keyword evidence="3" id="KW-0328">Glycosyltransferase</keyword>
<gene>
    <name evidence="3" type="ORF">ABDJ85_17395</name>
</gene>
<dbReference type="InterPro" id="IPR000836">
    <property type="entry name" value="PRTase_dom"/>
</dbReference>
<dbReference type="CDD" id="cd06223">
    <property type="entry name" value="PRTases_typeI"/>
    <property type="match status" value="1"/>
</dbReference>
<evidence type="ECO:0000256" key="1">
    <source>
        <dbReference type="ARBA" id="ARBA00008007"/>
    </source>
</evidence>
<dbReference type="Proteomes" id="UP001495147">
    <property type="component" value="Unassembled WGS sequence"/>
</dbReference>
<reference evidence="3 4" key="1">
    <citation type="submission" date="2024-05" db="EMBL/GenBank/DDBJ databases">
        <title>Roseateles sp. DJS-2-20 16S ribosomal RNA gene Genome sequencing and assembly.</title>
        <authorList>
            <person name="Woo H."/>
        </authorList>
    </citation>
    <scope>NUCLEOTIDE SEQUENCE [LARGE SCALE GENOMIC DNA]</scope>
    <source>
        <strain evidence="3 4">DJS-2-20</strain>
    </source>
</reference>
<sequence>MPLSLDARTIPPNRPRFVERVLMRCAGQCAICRSWSERRVCTDCLGRYAAPVLRCHSCGLRLPASPALAGRVQCGRCLKTPPPVERCVTALDYQFPWDTLLQRFKYHLALDLREVLAERLLQALEGAGVPAPDFIVPVPLSRQRLQERGYNQAHEIAKSLGRRLRLRVEPELVLRLRDTGAQAQLDLDARAANVRGAFAAEPTRLAELKGARVAVLDDVLTTGATVFEVARVLRQAGAAEVQAWTLARTPEPGT</sequence>
<protein>
    <submittedName>
        <fullName evidence="3">Phosphoribosyltransferase family protein</fullName>
    </submittedName>
</protein>
<proteinExistence type="inferred from homology"/>
<dbReference type="PANTHER" id="PTHR47505">
    <property type="entry name" value="DNA UTILIZATION PROTEIN YHGH"/>
    <property type="match status" value="1"/>
</dbReference>
<dbReference type="SUPFAM" id="SSF53271">
    <property type="entry name" value="PRTase-like"/>
    <property type="match status" value="1"/>
</dbReference>
<organism evidence="3 4">
    <name type="scientific">Roseateles paludis</name>
    <dbReference type="NCBI Taxonomy" id="3145238"/>
    <lineage>
        <taxon>Bacteria</taxon>
        <taxon>Pseudomonadati</taxon>
        <taxon>Pseudomonadota</taxon>
        <taxon>Betaproteobacteria</taxon>
        <taxon>Burkholderiales</taxon>
        <taxon>Sphaerotilaceae</taxon>
        <taxon>Roseateles</taxon>
    </lineage>
</organism>
<dbReference type="PANTHER" id="PTHR47505:SF1">
    <property type="entry name" value="DNA UTILIZATION PROTEIN YHGH"/>
    <property type="match status" value="1"/>
</dbReference>
<dbReference type="GO" id="GO:0016757">
    <property type="term" value="F:glycosyltransferase activity"/>
    <property type="evidence" value="ECO:0007669"/>
    <property type="project" value="UniProtKB-KW"/>
</dbReference>
<comment type="similarity">
    <text evidence="1">Belongs to the ComF/GntX family.</text>
</comment>
<keyword evidence="4" id="KW-1185">Reference proteome</keyword>